<feature type="compositionally biased region" description="Polar residues" evidence="5">
    <location>
        <begin position="180"/>
        <end position="201"/>
    </location>
</feature>
<dbReference type="Gene3D" id="3.30.40.10">
    <property type="entry name" value="Zinc/RING finger domain, C3HC4 (zinc finger)"/>
    <property type="match status" value="1"/>
</dbReference>
<feature type="region of interest" description="Disordered" evidence="5">
    <location>
        <begin position="161"/>
        <end position="201"/>
    </location>
</feature>
<evidence type="ECO:0000256" key="1">
    <source>
        <dbReference type="ARBA" id="ARBA00022723"/>
    </source>
</evidence>
<keyword evidence="1" id="KW-0479">Metal-binding</keyword>
<dbReference type="RefSeq" id="XP_037166682.1">
    <property type="nucleotide sequence ID" value="XM_037306172.1"/>
</dbReference>
<feature type="domain" description="RING-type" evidence="6">
    <location>
        <begin position="79"/>
        <end position="127"/>
    </location>
</feature>
<dbReference type="Proteomes" id="UP000578531">
    <property type="component" value="Unassembled WGS sequence"/>
</dbReference>
<name>A0A8H6FYU8_9LECA</name>
<evidence type="ECO:0000256" key="2">
    <source>
        <dbReference type="ARBA" id="ARBA00022771"/>
    </source>
</evidence>
<evidence type="ECO:0000313" key="7">
    <source>
        <dbReference type="EMBL" id="KAF6237358.1"/>
    </source>
</evidence>
<gene>
    <name evidence="7" type="ORF">HO173_004248</name>
</gene>
<dbReference type="GO" id="GO:0008270">
    <property type="term" value="F:zinc ion binding"/>
    <property type="evidence" value="ECO:0007669"/>
    <property type="project" value="UniProtKB-KW"/>
</dbReference>
<dbReference type="InterPro" id="IPR013083">
    <property type="entry name" value="Znf_RING/FYVE/PHD"/>
</dbReference>
<dbReference type="GeneID" id="59285913"/>
<dbReference type="EMBL" id="JACCJC010000014">
    <property type="protein sequence ID" value="KAF6237358.1"/>
    <property type="molecule type" value="Genomic_DNA"/>
</dbReference>
<sequence>MLMAPQWQRRREHNTFLKGVQHELLIHNTFSAWGVSFTSLFQVSYPLPSSFFHFNMAKEFLNQLLRLENSIKFDSGQRCMICLEECGSLSSHTGIIECLMRLPCNHLVGSHCVATWLHDHNTCPVCKVYFSQRGRDPTSSMESRKAMVLMMLAMTIPTTTAKKKTTTTTTTTKPALIGWQETQDGPPTDSASTTQHADSHT</sequence>
<comment type="caution">
    <text evidence="7">The sequence shown here is derived from an EMBL/GenBank/DDBJ whole genome shotgun (WGS) entry which is preliminary data.</text>
</comment>
<dbReference type="InterPro" id="IPR001841">
    <property type="entry name" value="Znf_RING"/>
</dbReference>
<dbReference type="SUPFAM" id="SSF57850">
    <property type="entry name" value="RING/U-box"/>
    <property type="match status" value="1"/>
</dbReference>
<dbReference type="Pfam" id="PF13639">
    <property type="entry name" value="zf-RING_2"/>
    <property type="match status" value="1"/>
</dbReference>
<dbReference type="AlphaFoldDB" id="A0A8H6FYU8"/>
<evidence type="ECO:0000313" key="8">
    <source>
        <dbReference type="Proteomes" id="UP000578531"/>
    </source>
</evidence>
<dbReference type="PROSITE" id="PS50089">
    <property type="entry name" value="ZF_RING_2"/>
    <property type="match status" value="1"/>
</dbReference>
<evidence type="ECO:0000256" key="5">
    <source>
        <dbReference type="SAM" id="MobiDB-lite"/>
    </source>
</evidence>
<reference evidence="7 8" key="1">
    <citation type="journal article" date="2020" name="Genomics">
        <title>Complete, high-quality genomes from long-read metagenomic sequencing of two wolf lichen thalli reveals enigmatic genome architecture.</title>
        <authorList>
            <person name="McKenzie S.K."/>
            <person name="Walston R.F."/>
            <person name="Allen J.L."/>
        </authorList>
    </citation>
    <scope>NUCLEOTIDE SEQUENCE [LARGE SCALE GENOMIC DNA]</scope>
    <source>
        <strain evidence="7">WasteWater2</strain>
    </source>
</reference>
<dbReference type="PANTHER" id="PTHR15710">
    <property type="entry name" value="E3 UBIQUITIN-PROTEIN LIGASE PRAJA"/>
    <property type="match status" value="1"/>
</dbReference>
<keyword evidence="8" id="KW-1185">Reference proteome</keyword>
<proteinExistence type="predicted"/>
<dbReference type="OrthoDB" id="5401893at2759"/>
<accession>A0A8H6FYU8</accession>
<evidence type="ECO:0000256" key="3">
    <source>
        <dbReference type="ARBA" id="ARBA00022833"/>
    </source>
</evidence>
<evidence type="ECO:0000259" key="6">
    <source>
        <dbReference type="PROSITE" id="PS50089"/>
    </source>
</evidence>
<keyword evidence="3" id="KW-0862">Zinc</keyword>
<organism evidence="7 8">
    <name type="scientific">Letharia columbiana</name>
    <dbReference type="NCBI Taxonomy" id="112416"/>
    <lineage>
        <taxon>Eukaryota</taxon>
        <taxon>Fungi</taxon>
        <taxon>Dikarya</taxon>
        <taxon>Ascomycota</taxon>
        <taxon>Pezizomycotina</taxon>
        <taxon>Lecanoromycetes</taxon>
        <taxon>OSLEUM clade</taxon>
        <taxon>Lecanoromycetidae</taxon>
        <taxon>Lecanorales</taxon>
        <taxon>Lecanorineae</taxon>
        <taxon>Parmeliaceae</taxon>
        <taxon>Letharia</taxon>
    </lineage>
</organism>
<keyword evidence="2 4" id="KW-0863">Zinc-finger</keyword>
<evidence type="ECO:0000256" key="4">
    <source>
        <dbReference type="PROSITE-ProRule" id="PRU00175"/>
    </source>
</evidence>
<protein>
    <recommendedName>
        <fullName evidence="6">RING-type domain-containing protein</fullName>
    </recommendedName>
</protein>